<dbReference type="SUPFAM" id="SSF111126">
    <property type="entry name" value="Ligand-binding domain in the NO signalling and Golgi transport"/>
    <property type="match status" value="1"/>
</dbReference>
<dbReference type="InterPro" id="IPR024096">
    <property type="entry name" value="NO_sig/Golgi_transp_ligand-bd"/>
</dbReference>
<dbReference type="AlphaFoldDB" id="A0A1Q8Q5J3"/>
<accession>A0A1Q8Q5J3</accession>
<dbReference type="Gene3D" id="3.30.1380.20">
    <property type="entry name" value="Trafficking protein particle complex subunit 3"/>
    <property type="match status" value="1"/>
</dbReference>
<dbReference type="InterPro" id="IPR019642">
    <property type="entry name" value="DUF2507"/>
</dbReference>
<proteinExistence type="predicted"/>
<dbReference type="Proteomes" id="UP000185568">
    <property type="component" value="Unassembled WGS sequence"/>
</dbReference>
<evidence type="ECO:0000313" key="1">
    <source>
        <dbReference type="EMBL" id="OLN22620.1"/>
    </source>
</evidence>
<protein>
    <recommendedName>
        <fullName evidence="3">DUF2507 domain-containing protein</fullName>
    </recommendedName>
</protein>
<dbReference type="Pfam" id="PF10702">
    <property type="entry name" value="DUF2507"/>
    <property type="match status" value="1"/>
</dbReference>
<keyword evidence="2" id="KW-1185">Reference proteome</keyword>
<dbReference type="RefSeq" id="WP_075398241.1">
    <property type="nucleotide sequence ID" value="NZ_MSDU01000015.1"/>
</dbReference>
<sequence length="144" mass="16332">MTKENEEQERTAQAKPAVSVFGYELIRDVLLGEILGSDSADILYWGGKSLARRFPCGSPEELSVFFEEAGWGQIELLKENKKEMTYRLSGGMTERRFHVQTEPAFTLESGFIAEQIASIYDVAAEAVCRLHPRSRQVEITVKWE</sequence>
<dbReference type="STRING" id="1714264.BTO30_08180"/>
<evidence type="ECO:0000313" key="2">
    <source>
        <dbReference type="Proteomes" id="UP000185568"/>
    </source>
</evidence>
<name>A0A1Q8Q5J3_9BACI</name>
<evidence type="ECO:0008006" key="3">
    <source>
        <dbReference type="Google" id="ProtNLM"/>
    </source>
</evidence>
<gene>
    <name evidence="1" type="ORF">BTO30_08180</name>
</gene>
<organism evidence="1 2">
    <name type="scientific">Domibacillus antri</name>
    <dbReference type="NCBI Taxonomy" id="1714264"/>
    <lineage>
        <taxon>Bacteria</taxon>
        <taxon>Bacillati</taxon>
        <taxon>Bacillota</taxon>
        <taxon>Bacilli</taxon>
        <taxon>Bacillales</taxon>
        <taxon>Bacillaceae</taxon>
        <taxon>Domibacillus</taxon>
    </lineage>
</organism>
<dbReference type="EMBL" id="MSDU01000015">
    <property type="protein sequence ID" value="OLN22620.1"/>
    <property type="molecule type" value="Genomic_DNA"/>
</dbReference>
<comment type="caution">
    <text evidence="1">The sequence shown here is derived from an EMBL/GenBank/DDBJ whole genome shotgun (WGS) entry which is preliminary data.</text>
</comment>
<reference evidence="1 2" key="1">
    <citation type="submission" date="2016-12" db="EMBL/GenBank/DDBJ databases">
        <title>Domibacillus antri genome sequencing.</title>
        <authorList>
            <person name="Verma A."/>
            <person name="Krishnamurthi S."/>
        </authorList>
    </citation>
    <scope>NUCLEOTIDE SEQUENCE [LARGE SCALE GENOMIC DNA]</scope>
    <source>
        <strain evidence="1 2">XD80</strain>
    </source>
</reference>
<dbReference type="OrthoDB" id="2965348at2"/>